<proteinExistence type="inferred from homology"/>
<dbReference type="Pfam" id="PF09805">
    <property type="entry name" value="Nop25"/>
    <property type="match status" value="1"/>
</dbReference>
<accession>A0A6G1GD24</accession>
<dbReference type="InterPro" id="IPR019186">
    <property type="entry name" value="Nucleolar_protein_12"/>
</dbReference>
<dbReference type="AlphaFoldDB" id="A0A6G1GD24"/>
<dbReference type="Proteomes" id="UP000504638">
    <property type="component" value="Unplaced"/>
</dbReference>
<reference evidence="9" key="2">
    <citation type="submission" date="2020-04" db="EMBL/GenBank/DDBJ databases">
        <authorList>
            <consortium name="NCBI Genome Project"/>
        </authorList>
    </citation>
    <scope>NUCLEOTIDE SEQUENCE</scope>
    <source>
        <strain evidence="9">CBS 781.70</strain>
    </source>
</reference>
<name>A0A6G1GD24_9PEZI</name>
<evidence type="ECO:0000256" key="2">
    <source>
        <dbReference type="ARBA" id="ARBA00007175"/>
    </source>
</evidence>
<dbReference type="GO" id="GO:0019843">
    <property type="term" value="F:rRNA binding"/>
    <property type="evidence" value="ECO:0007669"/>
    <property type="project" value="TreeGrafter"/>
</dbReference>
<keyword evidence="4" id="KW-0539">Nucleus</keyword>
<evidence type="ECO:0000256" key="6">
    <source>
        <dbReference type="SAM" id="MobiDB-lite"/>
    </source>
</evidence>
<evidence type="ECO:0000256" key="3">
    <source>
        <dbReference type="ARBA" id="ARBA00023054"/>
    </source>
</evidence>
<feature type="compositionally biased region" description="Basic residues" evidence="6">
    <location>
        <begin position="180"/>
        <end position="191"/>
    </location>
</feature>
<comment type="similarity">
    <text evidence="2">Belongs to the RRP17 family.</text>
</comment>
<evidence type="ECO:0000256" key="5">
    <source>
        <dbReference type="SAM" id="Coils"/>
    </source>
</evidence>
<protein>
    <recommendedName>
        <fullName evidence="10">Nucleolar protein 12</fullName>
    </recommendedName>
</protein>
<dbReference type="PANTHER" id="PTHR14577">
    <property type="entry name" value="NUCLEOLAR PROTEIN 12"/>
    <property type="match status" value="1"/>
</dbReference>
<reference evidence="7 9" key="1">
    <citation type="submission" date="2020-01" db="EMBL/GenBank/DDBJ databases">
        <authorList>
            <consortium name="DOE Joint Genome Institute"/>
            <person name="Haridas S."/>
            <person name="Albert R."/>
            <person name="Binder M."/>
            <person name="Bloem J."/>
            <person name="Labutti K."/>
            <person name="Salamov A."/>
            <person name="Andreopoulos B."/>
            <person name="Baker S.E."/>
            <person name="Barry K."/>
            <person name="Bills G."/>
            <person name="Bluhm B.H."/>
            <person name="Cannon C."/>
            <person name="Castanera R."/>
            <person name="Culley D.E."/>
            <person name="Daum C."/>
            <person name="Ezra D."/>
            <person name="Gonzalez J.B."/>
            <person name="Henrissat B."/>
            <person name="Kuo A."/>
            <person name="Liang C."/>
            <person name="Lipzen A."/>
            <person name="Lutzoni F."/>
            <person name="Magnuson J."/>
            <person name="Mondo S."/>
            <person name="Nolan M."/>
            <person name="Ohm R."/>
            <person name="Pangilinan J."/>
            <person name="Park H.-J."/>
            <person name="Ramirez L."/>
            <person name="Alfaro M."/>
            <person name="Sun H."/>
            <person name="Tritt A."/>
            <person name="Yoshinaga Y."/>
            <person name="Zwiers L.-H."/>
            <person name="Turgeon B.G."/>
            <person name="Goodwin S.B."/>
            <person name="Spatafora J.W."/>
            <person name="Crous P.W."/>
            <person name="Grigoriev I.V."/>
        </authorList>
    </citation>
    <scope>NUCLEOTIDE SEQUENCE</scope>
    <source>
        <strain evidence="7 9">CBS 781.70</strain>
    </source>
</reference>
<sequence length="236" mass="26740">MGPPSKRRKVENDVEIVFDPTEREKYLTGFHKRKVERATKAREKAIEREKEELRQHRREIREERKRALVEHVNTVNTLIHGEEHGKNTNGTLESADEDTVPDKTGIVDSAQAEYEDDDEITTVTVDPVNVTRDGLLKIGSGEESGDEVGTHQKDGDDEDGDGKDGKGGKDGKDGKDVVKDRKRSRFARSKGKTGGGDKSLKTRKKRFRYESVGERAHGRRKEKQKKSDHAKQRRGK</sequence>
<feature type="coiled-coil region" evidence="5">
    <location>
        <begin position="35"/>
        <end position="70"/>
    </location>
</feature>
<dbReference type="GeneID" id="54421626"/>
<evidence type="ECO:0008006" key="10">
    <source>
        <dbReference type="Google" id="ProtNLM"/>
    </source>
</evidence>
<feature type="compositionally biased region" description="Basic and acidic residues" evidence="6">
    <location>
        <begin position="162"/>
        <end position="179"/>
    </location>
</feature>
<evidence type="ECO:0000313" key="7">
    <source>
        <dbReference type="EMBL" id="KAF1815978.1"/>
    </source>
</evidence>
<organism evidence="7">
    <name type="scientific">Eremomyces bilateralis CBS 781.70</name>
    <dbReference type="NCBI Taxonomy" id="1392243"/>
    <lineage>
        <taxon>Eukaryota</taxon>
        <taxon>Fungi</taxon>
        <taxon>Dikarya</taxon>
        <taxon>Ascomycota</taxon>
        <taxon>Pezizomycotina</taxon>
        <taxon>Dothideomycetes</taxon>
        <taxon>Dothideomycetes incertae sedis</taxon>
        <taxon>Eremomycetales</taxon>
        <taxon>Eremomycetaceae</taxon>
        <taxon>Eremomyces</taxon>
    </lineage>
</organism>
<reference evidence="9" key="3">
    <citation type="submission" date="2025-04" db="UniProtKB">
        <authorList>
            <consortium name="RefSeq"/>
        </authorList>
    </citation>
    <scope>IDENTIFICATION</scope>
    <source>
        <strain evidence="9">CBS 781.70</strain>
    </source>
</reference>
<evidence type="ECO:0000313" key="8">
    <source>
        <dbReference type="Proteomes" id="UP000504638"/>
    </source>
</evidence>
<evidence type="ECO:0000256" key="1">
    <source>
        <dbReference type="ARBA" id="ARBA00004604"/>
    </source>
</evidence>
<feature type="region of interest" description="Disordered" evidence="6">
    <location>
        <begin position="74"/>
        <end position="236"/>
    </location>
</feature>
<comment type="subcellular location">
    <subcellularLocation>
        <location evidence="1">Nucleus</location>
        <location evidence="1">Nucleolus</location>
    </subcellularLocation>
</comment>
<dbReference type="RefSeq" id="XP_033537609.1">
    <property type="nucleotide sequence ID" value="XM_033681056.1"/>
</dbReference>
<dbReference type="GO" id="GO:0005730">
    <property type="term" value="C:nucleolus"/>
    <property type="evidence" value="ECO:0007669"/>
    <property type="project" value="UniProtKB-SubCell"/>
</dbReference>
<keyword evidence="3 5" id="KW-0175">Coiled coil</keyword>
<dbReference type="EMBL" id="ML975151">
    <property type="protein sequence ID" value="KAF1815978.1"/>
    <property type="molecule type" value="Genomic_DNA"/>
</dbReference>
<evidence type="ECO:0000313" key="9">
    <source>
        <dbReference type="RefSeq" id="XP_033537609.1"/>
    </source>
</evidence>
<gene>
    <name evidence="7 9" type="ORF">P152DRAFT_471338</name>
</gene>
<dbReference type="PANTHER" id="PTHR14577:SF0">
    <property type="entry name" value="NUCLEOLAR PROTEIN 12"/>
    <property type="match status" value="1"/>
</dbReference>
<dbReference type="OrthoDB" id="551633at2759"/>
<evidence type="ECO:0000256" key="4">
    <source>
        <dbReference type="ARBA" id="ARBA00023242"/>
    </source>
</evidence>
<keyword evidence="8" id="KW-1185">Reference proteome</keyword>